<feature type="compositionally biased region" description="Basic and acidic residues" evidence="6">
    <location>
        <begin position="123"/>
        <end position="154"/>
    </location>
</feature>
<dbReference type="InterPro" id="IPR031964">
    <property type="entry name" value="CARD_dom"/>
</dbReference>
<gene>
    <name evidence="8" type="ORF">LOTGIDRAFT_233431</name>
</gene>
<dbReference type="Pfam" id="PF00619">
    <property type="entry name" value="CARD"/>
    <property type="match status" value="1"/>
</dbReference>
<keyword evidence="2" id="KW-0597">Phosphoprotein</keyword>
<evidence type="ECO:0000259" key="7">
    <source>
        <dbReference type="PROSITE" id="PS50209"/>
    </source>
</evidence>
<evidence type="ECO:0000256" key="3">
    <source>
        <dbReference type="ARBA" id="ARBA00022588"/>
    </source>
</evidence>
<dbReference type="GO" id="GO:0070513">
    <property type="term" value="F:death domain binding"/>
    <property type="evidence" value="ECO:0007669"/>
    <property type="project" value="InterPro"/>
</dbReference>
<dbReference type="InterPro" id="IPR011029">
    <property type="entry name" value="DEATH-like_dom_sf"/>
</dbReference>
<dbReference type="SUPFAM" id="SSF47986">
    <property type="entry name" value="DEATH domain"/>
    <property type="match status" value="2"/>
</dbReference>
<proteinExistence type="predicted"/>
<feature type="domain" description="CARD" evidence="7">
    <location>
        <begin position="153"/>
        <end position="245"/>
    </location>
</feature>
<dbReference type="Gene3D" id="1.10.533.10">
    <property type="entry name" value="Death Domain, Fas"/>
    <property type="match status" value="2"/>
</dbReference>
<dbReference type="CTD" id="20249267"/>
<reference evidence="8 9" key="1">
    <citation type="journal article" date="2013" name="Nature">
        <title>Insights into bilaterian evolution from three spiralian genomes.</title>
        <authorList>
            <person name="Simakov O."/>
            <person name="Marletaz F."/>
            <person name="Cho S.J."/>
            <person name="Edsinger-Gonzales E."/>
            <person name="Havlak P."/>
            <person name="Hellsten U."/>
            <person name="Kuo D.H."/>
            <person name="Larsson T."/>
            <person name="Lv J."/>
            <person name="Arendt D."/>
            <person name="Savage R."/>
            <person name="Osoegawa K."/>
            <person name="de Jong P."/>
            <person name="Grimwood J."/>
            <person name="Chapman J.A."/>
            <person name="Shapiro H."/>
            <person name="Aerts A."/>
            <person name="Otillar R.P."/>
            <person name="Terry A.Y."/>
            <person name="Boore J.L."/>
            <person name="Grigoriev I.V."/>
            <person name="Lindberg D.R."/>
            <person name="Seaver E.C."/>
            <person name="Weisblat D.A."/>
            <person name="Putnam N.H."/>
            <person name="Rokhsar D.S."/>
        </authorList>
    </citation>
    <scope>NUCLEOTIDE SEQUENCE [LARGE SCALE GENOMIC DNA]</scope>
</reference>
<dbReference type="GeneID" id="20249267"/>
<dbReference type="RefSeq" id="XP_009057722.1">
    <property type="nucleotide sequence ID" value="XM_009059474.1"/>
</dbReference>
<dbReference type="AlphaFoldDB" id="V4AE87"/>
<accession>V4AE87</accession>
<dbReference type="GO" id="GO:0005737">
    <property type="term" value="C:cytoplasm"/>
    <property type="evidence" value="ECO:0007669"/>
    <property type="project" value="UniProtKB-ARBA"/>
</dbReference>
<name>V4AE87_LOTGI</name>
<feature type="domain" description="CARD" evidence="7">
    <location>
        <begin position="8"/>
        <end position="100"/>
    </location>
</feature>
<keyword evidence="3" id="KW-0399">Innate immunity</keyword>
<dbReference type="GO" id="GO:0045087">
    <property type="term" value="P:innate immune response"/>
    <property type="evidence" value="ECO:0007669"/>
    <property type="project" value="UniProtKB-KW"/>
</dbReference>
<dbReference type="EMBL" id="KB202237">
    <property type="protein sequence ID" value="ESO91661.1"/>
    <property type="molecule type" value="Genomic_DNA"/>
</dbReference>
<dbReference type="InterPro" id="IPR001315">
    <property type="entry name" value="CARD"/>
</dbReference>
<dbReference type="PANTHER" id="PTHR15034:SF5">
    <property type="entry name" value="DEATH DOMAIN-CONTAINING PROTEIN CRADD"/>
    <property type="match status" value="1"/>
</dbReference>
<evidence type="ECO:0000256" key="4">
    <source>
        <dbReference type="ARBA" id="ARBA00022843"/>
    </source>
</evidence>
<dbReference type="Pfam" id="PF16739">
    <property type="entry name" value="CARD_2"/>
    <property type="match status" value="1"/>
</dbReference>
<dbReference type="Proteomes" id="UP000030746">
    <property type="component" value="Unassembled WGS sequence"/>
</dbReference>
<dbReference type="GO" id="GO:0002020">
    <property type="term" value="F:protease binding"/>
    <property type="evidence" value="ECO:0007669"/>
    <property type="project" value="InterPro"/>
</dbReference>
<dbReference type="GO" id="GO:0042981">
    <property type="term" value="P:regulation of apoptotic process"/>
    <property type="evidence" value="ECO:0007669"/>
    <property type="project" value="InterPro"/>
</dbReference>
<keyword evidence="1" id="KW-1017">Isopeptide bond</keyword>
<evidence type="ECO:0000256" key="2">
    <source>
        <dbReference type="ARBA" id="ARBA00022553"/>
    </source>
</evidence>
<evidence type="ECO:0000256" key="6">
    <source>
        <dbReference type="SAM" id="MobiDB-lite"/>
    </source>
</evidence>
<dbReference type="PROSITE" id="PS50209">
    <property type="entry name" value="CARD"/>
    <property type="match status" value="2"/>
</dbReference>
<keyword evidence="5" id="KW-0391">Immunity</keyword>
<dbReference type="KEGG" id="lgi:LOTGIDRAFT_233431"/>
<organism evidence="8 9">
    <name type="scientific">Lottia gigantea</name>
    <name type="common">Giant owl limpet</name>
    <dbReference type="NCBI Taxonomy" id="225164"/>
    <lineage>
        <taxon>Eukaryota</taxon>
        <taxon>Metazoa</taxon>
        <taxon>Spiralia</taxon>
        <taxon>Lophotrochozoa</taxon>
        <taxon>Mollusca</taxon>
        <taxon>Gastropoda</taxon>
        <taxon>Patellogastropoda</taxon>
        <taxon>Lottioidea</taxon>
        <taxon>Lottiidae</taxon>
        <taxon>Lottia</taxon>
    </lineage>
</organism>
<dbReference type="InterPro" id="IPR037939">
    <property type="entry name" value="CRADD"/>
</dbReference>
<dbReference type="CDD" id="cd01671">
    <property type="entry name" value="CARD"/>
    <property type="match status" value="2"/>
</dbReference>
<evidence type="ECO:0000256" key="1">
    <source>
        <dbReference type="ARBA" id="ARBA00022499"/>
    </source>
</evidence>
<keyword evidence="9" id="KW-1185">Reference proteome</keyword>
<dbReference type="HOGENOM" id="CLU_1103829_0_0_1"/>
<dbReference type="PANTHER" id="PTHR15034">
    <property type="entry name" value="DEATH DOMAIN-CONTAINING PROTEIN CRADD"/>
    <property type="match status" value="1"/>
</dbReference>
<evidence type="ECO:0000313" key="9">
    <source>
        <dbReference type="Proteomes" id="UP000030746"/>
    </source>
</evidence>
<feature type="region of interest" description="Disordered" evidence="6">
    <location>
        <begin position="96"/>
        <end position="154"/>
    </location>
</feature>
<keyword evidence="4" id="KW-0832">Ubl conjugation</keyword>
<sequence>MAEYKEPLPKIDEDILTDNHEELVRQITPKDIYNSLFQRRVIDLDELNKIKQEERQHGRRAGVEELLERIHRSGPKGLERFIDSLKSSGYRSLAQKLQESRQTKTEPVPETDKSTAKILQESCETRTNRTNQEKPSEPRVEENDNRFEKNDVKPNKHGEILRNNYNSIMDTIRVDDIIDHLYTERVIEWNDMDVIRTKLKSEGNREALRYLMDIIIKFSHTALPTFIDCLKHNGYGYIAKLLQDELKSCQSE</sequence>
<evidence type="ECO:0000313" key="8">
    <source>
        <dbReference type="EMBL" id="ESO91661.1"/>
    </source>
</evidence>
<evidence type="ECO:0000256" key="5">
    <source>
        <dbReference type="ARBA" id="ARBA00022859"/>
    </source>
</evidence>
<protein>
    <recommendedName>
        <fullName evidence="7">CARD domain-containing protein</fullName>
    </recommendedName>
</protein>